<protein>
    <submittedName>
        <fullName evidence="2">Uncharacterized protein</fullName>
    </submittedName>
</protein>
<evidence type="ECO:0000313" key="2">
    <source>
        <dbReference type="EMBL" id="PCH37681.1"/>
    </source>
</evidence>
<evidence type="ECO:0000313" key="3">
    <source>
        <dbReference type="Proteomes" id="UP000218811"/>
    </source>
</evidence>
<evidence type="ECO:0000256" key="1">
    <source>
        <dbReference type="SAM" id="MobiDB-lite"/>
    </source>
</evidence>
<gene>
    <name evidence="2" type="ORF">WOLCODRAFT_160959</name>
</gene>
<keyword evidence="3" id="KW-1185">Reference proteome</keyword>
<accession>A0A2H3J6X6</accession>
<dbReference type="Proteomes" id="UP000218811">
    <property type="component" value="Unassembled WGS sequence"/>
</dbReference>
<feature type="compositionally biased region" description="Low complexity" evidence="1">
    <location>
        <begin position="353"/>
        <end position="373"/>
    </location>
</feature>
<feature type="region of interest" description="Disordered" evidence="1">
    <location>
        <begin position="199"/>
        <end position="218"/>
    </location>
</feature>
<sequence>MVAGSRERCSAYGAAAKRRLGACGGVAGREKPARVARSEKERRVSGRRGGERGHGLQAVSLYRQGRREEGSKEGRRAVRRRPQAGTIYDGDGNGGLYHSFLSPVFYPNQIYRLGISRLPHLPPPVDCPDAPPGPAFSAARPPPTAAPDAAARVTARRYAYTRSPWPWLLDLSPHNAEQACYSFLSYYPRADASRRVRAAAASVSPTPQAAPGSKYRTLRPRPSPHLPAAPALFPSRASCSWPIALAKRAVLFLPNFLPRGARSAHRHLARPCSDVTIVSCSDGDMRGRTPHADAHRRPLPAPASHCHIPIARAQLQWISARRTDRARLTSAQARTPDRAAVAVAAAAAAHRAAITRAPASTPRDAPSTPARLARPPPPPSRPPPSAVRPRTAVRPADRTLPCPAPPLRLPCIPHHRPRQIDGHTRISSPPPHCSAPIFRQISTLRARAVPGRQVQAALHCAVWRGGAQAPAQPPPADCGRALQALRKLRGW</sequence>
<feature type="compositionally biased region" description="Basic and acidic residues" evidence="1">
    <location>
        <begin position="65"/>
        <end position="76"/>
    </location>
</feature>
<name>A0A2H3J6X6_WOLCO</name>
<organism evidence="2 3">
    <name type="scientific">Wolfiporia cocos (strain MD-104)</name>
    <name type="common">Brown rot fungus</name>
    <dbReference type="NCBI Taxonomy" id="742152"/>
    <lineage>
        <taxon>Eukaryota</taxon>
        <taxon>Fungi</taxon>
        <taxon>Dikarya</taxon>
        <taxon>Basidiomycota</taxon>
        <taxon>Agaricomycotina</taxon>
        <taxon>Agaricomycetes</taxon>
        <taxon>Polyporales</taxon>
        <taxon>Phaeolaceae</taxon>
        <taxon>Wolfiporia</taxon>
    </lineage>
</organism>
<feature type="region of interest" description="Disordered" evidence="1">
    <location>
        <begin position="353"/>
        <end position="401"/>
    </location>
</feature>
<dbReference type="EMBL" id="KB467942">
    <property type="protein sequence ID" value="PCH37681.1"/>
    <property type="molecule type" value="Genomic_DNA"/>
</dbReference>
<proteinExistence type="predicted"/>
<reference evidence="2 3" key="1">
    <citation type="journal article" date="2012" name="Science">
        <title>The Paleozoic origin of enzymatic lignin decomposition reconstructed from 31 fungal genomes.</title>
        <authorList>
            <person name="Floudas D."/>
            <person name="Binder M."/>
            <person name="Riley R."/>
            <person name="Barry K."/>
            <person name="Blanchette R.A."/>
            <person name="Henrissat B."/>
            <person name="Martinez A.T."/>
            <person name="Otillar R."/>
            <person name="Spatafora J.W."/>
            <person name="Yadav J.S."/>
            <person name="Aerts A."/>
            <person name="Benoit I."/>
            <person name="Boyd A."/>
            <person name="Carlson A."/>
            <person name="Copeland A."/>
            <person name="Coutinho P.M."/>
            <person name="de Vries R.P."/>
            <person name="Ferreira P."/>
            <person name="Findley K."/>
            <person name="Foster B."/>
            <person name="Gaskell J."/>
            <person name="Glotzer D."/>
            <person name="Gorecki P."/>
            <person name="Heitman J."/>
            <person name="Hesse C."/>
            <person name="Hori C."/>
            <person name="Igarashi K."/>
            <person name="Jurgens J.A."/>
            <person name="Kallen N."/>
            <person name="Kersten P."/>
            <person name="Kohler A."/>
            <person name="Kuees U."/>
            <person name="Kumar T.K.A."/>
            <person name="Kuo A."/>
            <person name="LaButti K."/>
            <person name="Larrondo L.F."/>
            <person name="Lindquist E."/>
            <person name="Ling A."/>
            <person name="Lombard V."/>
            <person name="Lucas S."/>
            <person name="Lundell T."/>
            <person name="Martin R."/>
            <person name="McLaughlin D.J."/>
            <person name="Morgenstern I."/>
            <person name="Morin E."/>
            <person name="Murat C."/>
            <person name="Nagy L.G."/>
            <person name="Nolan M."/>
            <person name="Ohm R.A."/>
            <person name="Patyshakuliyeva A."/>
            <person name="Rokas A."/>
            <person name="Ruiz-Duenas F.J."/>
            <person name="Sabat G."/>
            <person name="Salamov A."/>
            <person name="Samejima M."/>
            <person name="Schmutz J."/>
            <person name="Slot J.C."/>
            <person name="St John F."/>
            <person name="Stenlid J."/>
            <person name="Sun H."/>
            <person name="Sun S."/>
            <person name="Syed K."/>
            <person name="Tsang A."/>
            <person name="Wiebenga A."/>
            <person name="Young D."/>
            <person name="Pisabarro A."/>
            <person name="Eastwood D.C."/>
            <person name="Martin F."/>
            <person name="Cullen D."/>
            <person name="Grigoriev I.V."/>
            <person name="Hibbett D.S."/>
        </authorList>
    </citation>
    <scope>NUCLEOTIDE SEQUENCE [LARGE SCALE GENOMIC DNA]</scope>
    <source>
        <strain evidence="2 3">MD-104</strain>
    </source>
</reference>
<dbReference type="AlphaFoldDB" id="A0A2H3J6X6"/>
<feature type="compositionally biased region" description="Pro residues" evidence="1">
    <location>
        <begin position="374"/>
        <end position="386"/>
    </location>
</feature>
<feature type="compositionally biased region" description="Basic and acidic residues" evidence="1">
    <location>
        <begin position="28"/>
        <end position="54"/>
    </location>
</feature>
<feature type="region of interest" description="Disordered" evidence="1">
    <location>
        <begin position="27"/>
        <end position="86"/>
    </location>
</feature>